<keyword evidence="6" id="KW-0325">Glycoprotein</keyword>
<dbReference type="InterPro" id="IPR001828">
    <property type="entry name" value="ANF_lig-bd_rcpt"/>
</dbReference>
<accession>A0AAE0LI73</accession>
<gene>
    <name evidence="11" type="ORF">CYMTET_6657</name>
</gene>
<dbReference type="GO" id="GO:0005509">
    <property type="term" value="F:calcium ion binding"/>
    <property type="evidence" value="ECO:0007669"/>
    <property type="project" value="InterPro"/>
</dbReference>
<dbReference type="InterPro" id="IPR050726">
    <property type="entry name" value="mGluR"/>
</dbReference>
<dbReference type="EMBL" id="LGRX02001650">
    <property type="protein sequence ID" value="KAK3285755.1"/>
    <property type="molecule type" value="Genomic_DNA"/>
</dbReference>
<dbReference type="Proteomes" id="UP001190700">
    <property type="component" value="Unassembled WGS sequence"/>
</dbReference>
<feature type="chain" id="PRO_5042276695" description="EF-hand domain-containing protein" evidence="9">
    <location>
        <begin position="18"/>
        <end position="1997"/>
    </location>
</feature>
<keyword evidence="2 8" id="KW-0812">Transmembrane</keyword>
<feature type="signal peptide" evidence="9">
    <location>
        <begin position="1"/>
        <end position="17"/>
    </location>
</feature>
<dbReference type="Gene3D" id="2.10.50.10">
    <property type="entry name" value="Tumor Necrosis Factor Receptor, subunit A, domain 2"/>
    <property type="match status" value="1"/>
</dbReference>
<dbReference type="Pfam" id="PF01094">
    <property type="entry name" value="ANF_receptor"/>
    <property type="match status" value="2"/>
</dbReference>
<keyword evidence="3 8" id="KW-1133">Transmembrane helix</keyword>
<feature type="domain" description="EF-hand" evidence="10">
    <location>
        <begin position="68"/>
        <end position="103"/>
    </location>
</feature>
<evidence type="ECO:0000256" key="1">
    <source>
        <dbReference type="ARBA" id="ARBA00004141"/>
    </source>
</evidence>
<dbReference type="SUPFAM" id="SSF53822">
    <property type="entry name" value="Periplasmic binding protein-like I"/>
    <property type="match status" value="2"/>
</dbReference>
<organism evidence="11 12">
    <name type="scientific">Cymbomonas tetramitiformis</name>
    <dbReference type="NCBI Taxonomy" id="36881"/>
    <lineage>
        <taxon>Eukaryota</taxon>
        <taxon>Viridiplantae</taxon>
        <taxon>Chlorophyta</taxon>
        <taxon>Pyramimonadophyceae</taxon>
        <taxon>Pyramimonadales</taxon>
        <taxon>Pyramimonadaceae</taxon>
        <taxon>Cymbomonas</taxon>
    </lineage>
</organism>
<name>A0AAE0LI73_9CHLO</name>
<feature type="transmembrane region" description="Helical" evidence="8">
    <location>
        <begin position="1508"/>
        <end position="1531"/>
    </location>
</feature>
<keyword evidence="12" id="KW-1185">Reference proteome</keyword>
<feature type="transmembrane region" description="Helical" evidence="8">
    <location>
        <begin position="1596"/>
        <end position="1618"/>
    </location>
</feature>
<feature type="transmembrane region" description="Helical" evidence="8">
    <location>
        <begin position="1940"/>
        <end position="1969"/>
    </location>
</feature>
<evidence type="ECO:0000256" key="2">
    <source>
        <dbReference type="ARBA" id="ARBA00022692"/>
    </source>
</evidence>
<evidence type="ECO:0000256" key="3">
    <source>
        <dbReference type="ARBA" id="ARBA00022989"/>
    </source>
</evidence>
<comment type="subcellular location">
    <subcellularLocation>
        <location evidence="1">Membrane</location>
        <topology evidence="1">Multi-pass membrane protein</topology>
    </subcellularLocation>
</comment>
<feature type="region of interest" description="Disordered" evidence="7">
    <location>
        <begin position="363"/>
        <end position="384"/>
    </location>
</feature>
<dbReference type="PROSITE" id="PS00018">
    <property type="entry name" value="EF_HAND_1"/>
    <property type="match status" value="1"/>
</dbReference>
<dbReference type="InterPro" id="IPR002048">
    <property type="entry name" value="EF_hand_dom"/>
</dbReference>
<evidence type="ECO:0000256" key="5">
    <source>
        <dbReference type="ARBA" id="ARBA00023170"/>
    </source>
</evidence>
<reference evidence="11 12" key="1">
    <citation type="journal article" date="2015" name="Genome Biol. Evol.">
        <title>Comparative Genomics of a Bacterivorous Green Alga Reveals Evolutionary Causalities and Consequences of Phago-Mixotrophic Mode of Nutrition.</title>
        <authorList>
            <person name="Burns J.A."/>
            <person name="Paasch A."/>
            <person name="Narechania A."/>
            <person name="Kim E."/>
        </authorList>
    </citation>
    <scope>NUCLEOTIDE SEQUENCE [LARGE SCALE GENOMIC DNA]</scope>
    <source>
        <strain evidence="11 12">PLY_AMNH</strain>
    </source>
</reference>
<dbReference type="InterPro" id="IPR028082">
    <property type="entry name" value="Peripla_BP_I"/>
</dbReference>
<evidence type="ECO:0000313" key="12">
    <source>
        <dbReference type="Proteomes" id="UP001190700"/>
    </source>
</evidence>
<evidence type="ECO:0000256" key="4">
    <source>
        <dbReference type="ARBA" id="ARBA00023136"/>
    </source>
</evidence>
<dbReference type="GO" id="GO:0016020">
    <property type="term" value="C:membrane"/>
    <property type="evidence" value="ECO:0007669"/>
    <property type="project" value="UniProtKB-SubCell"/>
</dbReference>
<keyword evidence="4 8" id="KW-0472">Membrane</keyword>
<dbReference type="GO" id="GO:0004930">
    <property type="term" value="F:G protein-coupled receptor activity"/>
    <property type="evidence" value="ECO:0007669"/>
    <property type="project" value="InterPro"/>
</dbReference>
<evidence type="ECO:0000259" key="10">
    <source>
        <dbReference type="PROSITE" id="PS50222"/>
    </source>
</evidence>
<dbReference type="Gene3D" id="3.40.50.2300">
    <property type="match status" value="4"/>
</dbReference>
<evidence type="ECO:0000256" key="8">
    <source>
        <dbReference type="SAM" id="Phobius"/>
    </source>
</evidence>
<feature type="compositionally biased region" description="Low complexity" evidence="7">
    <location>
        <begin position="363"/>
        <end position="380"/>
    </location>
</feature>
<evidence type="ECO:0000256" key="9">
    <source>
        <dbReference type="SAM" id="SignalP"/>
    </source>
</evidence>
<evidence type="ECO:0000256" key="6">
    <source>
        <dbReference type="ARBA" id="ARBA00023180"/>
    </source>
</evidence>
<feature type="transmembrane region" description="Helical" evidence="8">
    <location>
        <begin position="1443"/>
        <end position="1462"/>
    </location>
</feature>
<dbReference type="PRINTS" id="PR00248">
    <property type="entry name" value="GPCRMGR"/>
</dbReference>
<sequence>MAVFLHLYFVLVGFSYSLPFSEHAFEPNADVSNAQGYYEDRFLHSGLMADDFDLETLFLSLIENRFANSSTTLFRAFQRLDLDRSGCISFAEYLASVSAATAGDVSSSESLGFSNLLNHDGNSENRLHSERFHKDDKVFKETDTQENVETQRQFFSEKIELPGTARRRSEDISTPRLKGDGATNTRALLNDHDDEFSGYDHPSFCENDPEDWVDSDGDVCFTYAINSWCTLDGQTDLALLEPYAVNNVSAAQACCICGGGLLKYRIGILLALYSPDGASIGRAESLAAVFMAVNELINDPNFLPGYQLLFAVMDSKCDGAVATEGALTLHEWGANVVLGASCSRPSGTSQVVLERYSIPQISGSATSTSLSSSDTDSTSGQDPYPYFMRTIPSDDFQARAMADLVHHHNWTRVVTIAVESDYGIHGIATFHKAASSLGIHVAEEDRLTYAVGAVNFDELVQELRRLRAFVFVMFAYAGDAGALMEQAYDAGVGGEGYAWIGSEATAGSVTWESMSDTLSEDEKNDIMRGYLGVRPYLNTSTAEYKAFAERWRAQPATLDEESGECSAEVDDAGSPIWMRYDLDGNATTYDACIGMDYSKNNDTISFYAAYFYDAVYVVGHALHSLYVGHDSDIYSGVDLKDAMLAQTFVGATGHVALNAVGDRTTGVIYEAVNHAGASRLQHVGTWSTEAGYRECGMESQEQECHAIVWSSGRQAIVETSYIQLGFMMGIYSAEGEERTGSAEMVGSLRLAVREINQDLSMIPGAQVQFALKDSKCDDAYADSAALDLQVWGAQVVLGASCSGASRAAQVVLERYSIPQISGSATSTALSSSDTDSTSGRDRYPYFMRTIPSDDFQARAMADLVHHHNWTRVVTIAVENDYGIHGIATFHKAASSLGIHVAEEDRLTYAVGAVNFDELVQELRRLQAFVFVMFAYAGDAGALMEQAYDAGVGGEGYAWIGSEATAGSGTWESMSDTLSEDERNDIMRGYLGLRPYLNTSTAEYKAFEERWRAQPATLDEESGECSAEVDDAGSPIWMRYDLDGNATTYDACIGMDYSNTNDTISFYAAYFYDAVYVVGHALHSLLLQNASNRHSGVDLKDAMLAQTFVGATGHVALNAVGDRTTGVIYEVVNHAGASRLQHVGTWSTEAGYRECGMESQEQECHAIVWSSGEVLPLDGACSDGGSIFDLELYRCEPCRAGTFYDTSSDSCLPCSIGTVSVDPGATACLHCLHLQATFYQDEEGQVECKDCPEGADCSSGESAVGRKGYWRDSLDRSHFYECFTQEDGTCNGESNPYTGQGCQEGHEGPLCSVCSAGFVRINRHSLLTECVKCTHDGDEQATTALVIGIMVFVLGTMLVFLYWPYIQHCQTAGDLARDCDARDKKAVKLNDLTVAIDELSRSRLLSFLVKGLNQMHSVWHSSGMGGLVDEATDMENISTLAPQLLASWISFSQVFGSFAQFTVRWPDSLSRVIALLNVSAWFSLDISANNMKCEFAQIVQADAGFYQSYTWSMMIAMAVLSFPLLLHLASVWFIKSETDVVVFRMVNRKGAIFALFLLYPVFSEKFLMVFPCRRIYEVRYLLNDYSVECYTSEHIQLLLLGSVLGFAGFILGVPLFYFYTMVKYNIPTMVREKQRDAQISNLLLHFAAQPLLESTERSRACKNLDPSLINRVYIHFMGEGRAAAYSERSDVLHEHFGAEVNDQSSLGGGAHDASAEQSKGSRDHAEAENNIVPVENEIDAEKLVVGDGECGLVVAYSSASNMKPSNELPTTGMLDESVKLETSKSDESAAALSSKLDGLISYSKNSPELQKRQYFKPQWTLHDGAQAAELLPLHKQEREAIHDIGFLFGSYHPAYWYFEILEMLRKLIHVAIPVIVQDLGPQVMWTTLVCLTYVGCLHTLQPNTNKTVLFVRLGFAYILVIYTLYLWMVMAGEVDEGKEQAITLCLMVITLASCVALLLLIGVACTNSVLKMYSEGASRRIVRKKTLTNVLAFEVGAF</sequence>
<feature type="transmembrane region" description="Helical" evidence="8">
    <location>
        <begin position="1340"/>
        <end position="1362"/>
    </location>
</feature>
<feature type="region of interest" description="Disordered" evidence="7">
    <location>
        <begin position="1701"/>
        <end position="1728"/>
    </location>
</feature>
<keyword evidence="9" id="KW-0732">Signal</keyword>
<evidence type="ECO:0000256" key="7">
    <source>
        <dbReference type="SAM" id="MobiDB-lite"/>
    </source>
</evidence>
<proteinExistence type="predicted"/>
<comment type="caution">
    <text evidence="11">The sequence shown here is derived from an EMBL/GenBank/DDBJ whole genome shotgun (WGS) entry which is preliminary data.</text>
</comment>
<dbReference type="PROSITE" id="PS50222">
    <property type="entry name" value="EF_HAND_2"/>
    <property type="match status" value="1"/>
</dbReference>
<dbReference type="PANTHER" id="PTHR24060">
    <property type="entry name" value="METABOTROPIC GLUTAMATE RECEPTOR"/>
    <property type="match status" value="1"/>
</dbReference>
<evidence type="ECO:0000313" key="11">
    <source>
        <dbReference type="EMBL" id="KAK3285755.1"/>
    </source>
</evidence>
<dbReference type="SMART" id="SM01411">
    <property type="entry name" value="Ephrin_rec_like"/>
    <property type="match status" value="1"/>
</dbReference>
<protein>
    <recommendedName>
        <fullName evidence="10">EF-hand domain-containing protein</fullName>
    </recommendedName>
</protein>
<keyword evidence="5" id="KW-0675">Receptor</keyword>
<dbReference type="InterPro" id="IPR000337">
    <property type="entry name" value="GPCR_3"/>
</dbReference>
<dbReference type="InterPro" id="IPR018247">
    <property type="entry name" value="EF_Hand_1_Ca_BS"/>
</dbReference>
<feature type="transmembrane region" description="Helical" evidence="8">
    <location>
        <begin position="1908"/>
        <end position="1928"/>
    </location>
</feature>